<dbReference type="RefSeq" id="WP_011589491.1">
    <property type="nucleotide sequence ID" value="NC_008260.1"/>
</dbReference>
<dbReference type="CDD" id="cd03789">
    <property type="entry name" value="GT9_LPS_heptosyltransferase"/>
    <property type="match status" value="1"/>
</dbReference>
<dbReference type="EMBL" id="AM286690">
    <property type="protein sequence ID" value="CAL17663.1"/>
    <property type="molecule type" value="Genomic_DNA"/>
</dbReference>
<dbReference type="Proteomes" id="UP000008871">
    <property type="component" value="Chromosome"/>
</dbReference>
<proteinExistence type="predicted"/>
<dbReference type="eggNOG" id="COG0859">
    <property type="taxonomic scope" value="Bacteria"/>
</dbReference>
<dbReference type="GO" id="GO:0009244">
    <property type="term" value="P:lipopolysaccharide core region biosynthetic process"/>
    <property type="evidence" value="ECO:0007669"/>
    <property type="project" value="TreeGrafter"/>
</dbReference>
<dbReference type="PANTHER" id="PTHR30160">
    <property type="entry name" value="TETRAACYLDISACCHARIDE 4'-KINASE-RELATED"/>
    <property type="match status" value="1"/>
</dbReference>
<keyword evidence="2 3" id="KW-0808">Transferase</keyword>
<dbReference type="SUPFAM" id="SSF53756">
    <property type="entry name" value="UDP-Glycosyltransferase/glycogen phosphorylase"/>
    <property type="match status" value="1"/>
</dbReference>
<organism evidence="3 4">
    <name type="scientific">Alcanivorax borkumensis (strain ATCC 700651 / DSM 11573 / NCIMB 13689 / SK2)</name>
    <dbReference type="NCBI Taxonomy" id="393595"/>
    <lineage>
        <taxon>Bacteria</taxon>
        <taxon>Pseudomonadati</taxon>
        <taxon>Pseudomonadota</taxon>
        <taxon>Gammaproteobacteria</taxon>
        <taxon>Oceanospirillales</taxon>
        <taxon>Alcanivoracaceae</taxon>
        <taxon>Alcanivorax</taxon>
    </lineage>
</organism>
<dbReference type="InterPro" id="IPR051199">
    <property type="entry name" value="LPS_LOS_Heptosyltrfase"/>
</dbReference>
<dbReference type="GO" id="GO:0005829">
    <property type="term" value="C:cytosol"/>
    <property type="evidence" value="ECO:0007669"/>
    <property type="project" value="TreeGrafter"/>
</dbReference>
<name>Q0VMD5_ALCBS</name>
<dbReference type="AlphaFoldDB" id="Q0VMD5"/>
<evidence type="ECO:0000313" key="3">
    <source>
        <dbReference type="EMBL" id="CAL17663.1"/>
    </source>
</evidence>
<accession>Q0VMD5</accession>
<evidence type="ECO:0000313" key="4">
    <source>
        <dbReference type="Proteomes" id="UP000008871"/>
    </source>
</evidence>
<dbReference type="Gene3D" id="3.40.50.2000">
    <property type="entry name" value="Glycogen Phosphorylase B"/>
    <property type="match status" value="2"/>
</dbReference>
<reference evidence="3 4" key="1">
    <citation type="journal article" date="2006" name="Nat. Biotechnol.">
        <title>Genome sequence of the ubiquitous hydrocarbon-degrading marine bacterium Alcanivorax borkumensis.</title>
        <authorList>
            <person name="Schneiker S."/>
            <person name="Martins dos Santos V.A.P."/>
            <person name="Bartels D."/>
            <person name="Bekel T."/>
            <person name="Brecht M."/>
            <person name="Buhrmester J."/>
            <person name="Chernikova T.N."/>
            <person name="Denaro R."/>
            <person name="Ferrer M."/>
            <person name="Gertler C."/>
            <person name="Goesmann A."/>
            <person name="Golyshina O.V."/>
            <person name="Kaminski F."/>
            <person name="Khachane A.N."/>
            <person name="Lang S."/>
            <person name="Linke B."/>
            <person name="McHardy A.C."/>
            <person name="Meyer F."/>
            <person name="Nechitaylo T."/>
            <person name="Puehler A."/>
            <person name="Regenhardt D."/>
            <person name="Rupp O."/>
            <person name="Sabirova J.S."/>
            <person name="Selbitschka W."/>
            <person name="Yakimov M.M."/>
            <person name="Timmis K.N."/>
            <person name="Vorhoelter F.-J."/>
            <person name="Weidner S."/>
            <person name="Kaiser O."/>
            <person name="Golyshin P.N."/>
        </authorList>
    </citation>
    <scope>NUCLEOTIDE SEQUENCE [LARGE SCALE GENOMIC DNA]</scope>
    <source>
        <strain evidence="4">ATCC 700651 / DSM 11573 / NCIMB 13689 / SK2</strain>
    </source>
</reference>
<protein>
    <submittedName>
        <fullName evidence="3">Heptosyltransferase II, putatative</fullName>
    </submittedName>
</protein>
<dbReference type="OrthoDB" id="9781892at2"/>
<dbReference type="InterPro" id="IPR002201">
    <property type="entry name" value="Glyco_trans_9"/>
</dbReference>
<evidence type="ECO:0000256" key="2">
    <source>
        <dbReference type="ARBA" id="ARBA00022679"/>
    </source>
</evidence>
<dbReference type="STRING" id="393595.ABO_2215"/>
<dbReference type="HOGENOM" id="CLU_038371_3_3_6"/>
<dbReference type="PANTHER" id="PTHR30160:SF1">
    <property type="entry name" value="LIPOPOLYSACCHARIDE 1,2-N-ACETYLGLUCOSAMINETRANSFERASE-RELATED"/>
    <property type="match status" value="1"/>
</dbReference>
<keyword evidence="1" id="KW-0328">Glycosyltransferase</keyword>
<dbReference type="GO" id="GO:0008713">
    <property type="term" value="F:ADP-heptose-lipopolysaccharide heptosyltransferase activity"/>
    <property type="evidence" value="ECO:0007669"/>
    <property type="project" value="TreeGrafter"/>
</dbReference>
<dbReference type="Pfam" id="PF01075">
    <property type="entry name" value="Glyco_transf_9"/>
    <property type="match status" value="1"/>
</dbReference>
<keyword evidence="4" id="KW-1185">Reference proteome</keyword>
<gene>
    <name evidence="3" type="ordered locus">ABO_2215</name>
</gene>
<dbReference type="CAZy" id="GT9">
    <property type="family name" value="Glycosyltransferase Family 9"/>
</dbReference>
<evidence type="ECO:0000256" key="1">
    <source>
        <dbReference type="ARBA" id="ARBA00022676"/>
    </source>
</evidence>
<sequence>MPRLLILFPCSHLGNLLIALPHLRAMLCAHTDALLVVDERYQALVAQSLPGEQRLLFYPEQALSRSQSLWKRIRRYLAFVRAMRRFKADISVDIEGEQKSATLSRLCGAATRIGPPRRHGRWFYSLSLEPDWQGHRWHSYASLSQPAAPSARYLPLADCPGSDAAVRNLLSGQAENTCLVVHVGATKTYKMWHPEQFASLCQRARRAGLTPVLIGAGHKDRMQIARVQSFLCEPVLDLCDQLTLSELISLLQHSQGYVGNDSGPMHLAAACGIPVVALFGPTDEHIWHPLSDQARVLRWQPCAAKCQRSNCVRDSYPCLQRITVNQVMDTLSELGVIPRPQAQRISR</sequence>
<dbReference type="KEGG" id="abo:ABO_2215"/>